<evidence type="ECO:0000256" key="1">
    <source>
        <dbReference type="ARBA" id="ARBA00004141"/>
    </source>
</evidence>
<evidence type="ECO:0000313" key="7">
    <source>
        <dbReference type="Proteomes" id="UP000618818"/>
    </source>
</evidence>
<reference evidence="6 7" key="1">
    <citation type="submission" date="2020-09" db="EMBL/GenBank/DDBJ databases">
        <title>novel species in genus Nocardioides.</title>
        <authorList>
            <person name="Zhang G."/>
        </authorList>
    </citation>
    <scope>NUCLEOTIDE SEQUENCE [LARGE SCALE GENOMIC DNA]</scope>
    <source>
        <strain evidence="6 7">KCTC 39551</strain>
    </source>
</reference>
<dbReference type="Proteomes" id="UP000618818">
    <property type="component" value="Unassembled WGS sequence"/>
</dbReference>
<dbReference type="CDD" id="cd16914">
    <property type="entry name" value="EcfT"/>
    <property type="match status" value="1"/>
</dbReference>
<evidence type="ECO:0000313" key="6">
    <source>
        <dbReference type="EMBL" id="MBD3924302.1"/>
    </source>
</evidence>
<gene>
    <name evidence="6" type="ORF">IEZ26_06685</name>
</gene>
<comment type="caution">
    <text evidence="6">The sequence shown here is derived from an EMBL/GenBank/DDBJ whole genome shotgun (WGS) entry which is preliminary data.</text>
</comment>
<evidence type="ECO:0000256" key="3">
    <source>
        <dbReference type="ARBA" id="ARBA00022989"/>
    </source>
</evidence>
<dbReference type="PANTHER" id="PTHR33514:SF13">
    <property type="entry name" value="PROTEIN ABCI12, CHLOROPLASTIC"/>
    <property type="match status" value="1"/>
</dbReference>
<organism evidence="6 7">
    <name type="scientific">Nocardioides cavernae</name>
    <dbReference type="NCBI Taxonomy" id="1921566"/>
    <lineage>
        <taxon>Bacteria</taxon>
        <taxon>Bacillati</taxon>
        <taxon>Actinomycetota</taxon>
        <taxon>Actinomycetes</taxon>
        <taxon>Propionibacteriales</taxon>
        <taxon>Nocardioidaceae</taxon>
        <taxon>Nocardioides</taxon>
    </lineage>
</organism>
<keyword evidence="7" id="KW-1185">Reference proteome</keyword>
<dbReference type="InterPro" id="IPR003339">
    <property type="entry name" value="ABC/ECF_trnsptr_transmembrane"/>
</dbReference>
<proteinExistence type="predicted"/>
<keyword evidence="3 5" id="KW-1133">Transmembrane helix</keyword>
<dbReference type="PANTHER" id="PTHR33514">
    <property type="entry name" value="PROTEIN ABCI12, CHLOROPLASTIC"/>
    <property type="match status" value="1"/>
</dbReference>
<dbReference type="EMBL" id="JACXYZ010000001">
    <property type="protein sequence ID" value="MBD3924302.1"/>
    <property type="molecule type" value="Genomic_DNA"/>
</dbReference>
<keyword evidence="2 5" id="KW-0812">Transmembrane</keyword>
<keyword evidence="4 5" id="KW-0472">Membrane</keyword>
<sequence length="198" mass="20915">MIGLYRPGTSPLHRLPAGAKLAGLAAAGVGSVLVDTPAQTAAFVAGALALQPLGRVPLRVLVDMVRPLMWVLIPLAVFQVAFIGWARTTVLVGVILALVLLANLVTLTTRTTDLIDVVVALCRPLRRIGIDPLRVGLVLNLAIRCVPLMADLAAEVRDAQQARGLELSARAFVVPLLVRALHRADDMGDALAARGLHD</sequence>
<protein>
    <submittedName>
        <fullName evidence="6">Energy-coupling factor transporter transmembrane protein EcfT</fullName>
    </submittedName>
</protein>
<evidence type="ECO:0000256" key="5">
    <source>
        <dbReference type="SAM" id="Phobius"/>
    </source>
</evidence>
<accession>A0ABR8N828</accession>
<evidence type="ECO:0000256" key="4">
    <source>
        <dbReference type="ARBA" id="ARBA00023136"/>
    </source>
</evidence>
<name>A0ABR8N828_9ACTN</name>
<feature type="transmembrane region" description="Helical" evidence="5">
    <location>
        <begin position="68"/>
        <end position="101"/>
    </location>
</feature>
<dbReference type="Pfam" id="PF02361">
    <property type="entry name" value="CbiQ"/>
    <property type="match status" value="1"/>
</dbReference>
<comment type="subcellular location">
    <subcellularLocation>
        <location evidence="1">Membrane</location>
        <topology evidence="1">Multi-pass membrane protein</topology>
    </subcellularLocation>
</comment>
<evidence type="ECO:0000256" key="2">
    <source>
        <dbReference type="ARBA" id="ARBA00022692"/>
    </source>
</evidence>